<dbReference type="InterPro" id="IPR044913">
    <property type="entry name" value="P_trefoil_dom_sf"/>
</dbReference>
<reference evidence="5" key="1">
    <citation type="submission" date="2022-11" db="UniProtKB">
        <authorList>
            <consortium name="WormBaseParasite"/>
        </authorList>
    </citation>
    <scope>IDENTIFICATION</scope>
</reference>
<proteinExistence type="predicted"/>
<dbReference type="GO" id="GO:0003824">
    <property type="term" value="F:catalytic activity"/>
    <property type="evidence" value="ECO:0007669"/>
    <property type="project" value="InterPro"/>
</dbReference>
<dbReference type="WBParaSite" id="PEQ_0001441301-mRNA-1">
    <property type="protein sequence ID" value="PEQ_0001441301-mRNA-1"/>
    <property type="gene ID" value="PEQ_0001441301"/>
</dbReference>
<keyword evidence="4" id="KW-1185">Reference proteome</keyword>
<organism evidence="4 5">
    <name type="scientific">Parascaris equorum</name>
    <name type="common">Equine roundworm</name>
    <dbReference type="NCBI Taxonomy" id="6256"/>
    <lineage>
        <taxon>Eukaryota</taxon>
        <taxon>Metazoa</taxon>
        <taxon>Ecdysozoa</taxon>
        <taxon>Nematoda</taxon>
        <taxon>Chromadorea</taxon>
        <taxon>Rhabditida</taxon>
        <taxon>Spirurina</taxon>
        <taxon>Ascaridomorpha</taxon>
        <taxon>Ascaridoidea</taxon>
        <taxon>Ascarididae</taxon>
        <taxon>Parascaris</taxon>
    </lineage>
</organism>
<evidence type="ECO:0000313" key="5">
    <source>
        <dbReference type="WBParaSite" id="PEQ_0001441301-mRNA-1"/>
    </source>
</evidence>
<protein>
    <submittedName>
        <fullName evidence="5">P-type domain-containing protein</fullName>
    </submittedName>
</protein>
<dbReference type="SUPFAM" id="SSF57492">
    <property type="entry name" value="Trefoil"/>
    <property type="match status" value="1"/>
</dbReference>
<dbReference type="CDD" id="cd00111">
    <property type="entry name" value="Trefoil"/>
    <property type="match status" value="1"/>
</dbReference>
<dbReference type="Proteomes" id="UP000887564">
    <property type="component" value="Unplaced"/>
</dbReference>
<keyword evidence="1" id="KW-1015">Disulfide bond</keyword>
<dbReference type="PROSITE" id="PS51448">
    <property type="entry name" value="P_TREFOIL_2"/>
    <property type="match status" value="1"/>
</dbReference>
<dbReference type="Gene3D" id="2.60.40.1760">
    <property type="entry name" value="glycosyl hydrolase (family 31)"/>
    <property type="match status" value="1"/>
</dbReference>
<sequence>LNEHQSVFVKTICYRYSVDPNKRIECFPAPGTTQLASRCARVGCIYDERPELGIPACYFPRRSGYVKTGTTKDGVVLEGYPGVANPYGDNISPIFFNYSQIGSTVNIRIGPQGRYEPPLHLPRESYNTDAGFVVEQTTETGVFAFKVKRLSTNQSIWDTTIGGLMFSDQYIQIAAFIGSSEIYGIGEHAKYQLKVCCVVESNV</sequence>
<accession>A0A914S7G3</accession>
<dbReference type="SMART" id="SM00018">
    <property type="entry name" value="PD"/>
    <property type="match status" value="1"/>
</dbReference>
<dbReference type="Pfam" id="PF00088">
    <property type="entry name" value="Trefoil"/>
    <property type="match status" value="1"/>
</dbReference>
<dbReference type="AlphaFoldDB" id="A0A914S7G3"/>
<comment type="caution">
    <text evidence="2">Lacks conserved residue(s) required for the propagation of feature annotation.</text>
</comment>
<evidence type="ECO:0000256" key="2">
    <source>
        <dbReference type="PROSITE-ProRule" id="PRU00779"/>
    </source>
</evidence>
<dbReference type="SUPFAM" id="SSF74650">
    <property type="entry name" value="Galactose mutarotase-like"/>
    <property type="match status" value="1"/>
</dbReference>
<dbReference type="InterPro" id="IPR000519">
    <property type="entry name" value="P_trefoil_dom"/>
</dbReference>
<name>A0A914S7G3_PAREQ</name>
<evidence type="ECO:0000313" key="4">
    <source>
        <dbReference type="Proteomes" id="UP000887564"/>
    </source>
</evidence>
<feature type="domain" description="P-type" evidence="3">
    <location>
        <begin position="11"/>
        <end position="61"/>
    </location>
</feature>
<evidence type="ECO:0000256" key="1">
    <source>
        <dbReference type="ARBA" id="ARBA00023157"/>
    </source>
</evidence>
<dbReference type="InterPro" id="IPR011013">
    <property type="entry name" value="Gal_mutarotase_sf_dom"/>
</dbReference>
<dbReference type="GO" id="GO:0005975">
    <property type="term" value="P:carbohydrate metabolic process"/>
    <property type="evidence" value="ECO:0007669"/>
    <property type="project" value="InterPro"/>
</dbReference>
<evidence type="ECO:0000259" key="3">
    <source>
        <dbReference type="PROSITE" id="PS51448"/>
    </source>
</evidence>
<dbReference type="Gene3D" id="4.10.110.10">
    <property type="entry name" value="Spasmolytic Protein, domain 1"/>
    <property type="match status" value="1"/>
</dbReference>
<dbReference type="GO" id="GO:0030246">
    <property type="term" value="F:carbohydrate binding"/>
    <property type="evidence" value="ECO:0007669"/>
    <property type="project" value="InterPro"/>
</dbReference>